<dbReference type="EMBL" id="CM043807">
    <property type="protein sequence ID" value="KAI4802691.1"/>
    <property type="molecule type" value="Genomic_DNA"/>
</dbReference>
<name>A0ACB9VSK5_CHAAC</name>
<keyword evidence="2" id="KW-1185">Reference proteome</keyword>
<reference evidence="1" key="1">
    <citation type="submission" date="2022-05" db="EMBL/GenBank/DDBJ databases">
        <title>Chromosome-level genome of Chaenocephalus aceratus.</title>
        <authorList>
            <person name="Park H."/>
        </authorList>
    </citation>
    <scope>NUCLEOTIDE SEQUENCE</scope>
    <source>
        <strain evidence="1">KU_202001</strain>
    </source>
</reference>
<dbReference type="Proteomes" id="UP001057452">
    <property type="component" value="Chromosome 23"/>
</dbReference>
<feature type="non-terminal residue" evidence="1">
    <location>
        <position position="1"/>
    </location>
</feature>
<evidence type="ECO:0000313" key="1">
    <source>
        <dbReference type="EMBL" id="KAI4802691.1"/>
    </source>
</evidence>
<feature type="non-terminal residue" evidence="1">
    <location>
        <position position="108"/>
    </location>
</feature>
<comment type="caution">
    <text evidence="1">The sequence shown here is derived from an EMBL/GenBank/DDBJ whole genome shotgun (WGS) entry which is preliminary data.</text>
</comment>
<sequence length="108" mass="12281">ASDGTMLDWYHGQRQVLKLSTSSWPSAPQTAPQRALAAIVKLELAVCWRRLSLAVMDQEEERSSLFSFLNICEATERKEERDPTRNAGAEQRHGVSEFIAVLKTRRHN</sequence>
<gene>
    <name evidence="1" type="ORF">KUCAC02_006273</name>
</gene>
<organism evidence="1 2">
    <name type="scientific">Chaenocephalus aceratus</name>
    <name type="common">Blackfin icefish</name>
    <name type="synonym">Chaenichthys aceratus</name>
    <dbReference type="NCBI Taxonomy" id="36190"/>
    <lineage>
        <taxon>Eukaryota</taxon>
        <taxon>Metazoa</taxon>
        <taxon>Chordata</taxon>
        <taxon>Craniata</taxon>
        <taxon>Vertebrata</taxon>
        <taxon>Euteleostomi</taxon>
        <taxon>Actinopterygii</taxon>
        <taxon>Neopterygii</taxon>
        <taxon>Teleostei</taxon>
        <taxon>Neoteleostei</taxon>
        <taxon>Acanthomorphata</taxon>
        <taxon>Eupercaria</taxon>
        <taxon>Perciformes</taxon>
        <taxon>Notothenioidei</taxon>
        <taxon>Channichthyidae</taxon>
        <taxon>Chaenocephalus</taxon>
    </lineage>
</organism>
<evidence type="ECO:0000313" key="2">
    <source>
        <dbReference type="Proteomes" id="UP001057452"/>
    </source>
</evidence>
<proteinExistence type="predicted"/>
<accession>A0ACB9VSK5</accession>
<protein>
    <submittedName>
        <fullName evidence="1">Uncharacterized protein</fullName>
    </submittedName>
</protein>